<dbReference type="SUPFAM" id="SSF57180">
    <property type="entry name" value="Cellulose-binding domain"/>
    <property type="match status" value="1"/>
</dbReference>
<dbReference type="PANTHER" id="PTHR42976">
    <property type="entry name" value="BIFUNCTIONAL CHITINASE/LYSOZYME-RELATED"/>
    <property type="match status" value="1"/>
</dbReference>
<evidence type="ECO:0000313" key="5">
    <source>
        <dbReference type="Proteomes" id="UP001210925"/>
    </source>
</evidence>
<dbReference type="GO" id="GO:0005576">
    <property type="term" value="C:extracellular region"/>
    <property type="evidence" value="ECO:0007669"/>
    <property type="project" value="InterPro"/>
</dbReference>
<dbReference type="PROSITE" id="PS51164">
    <property type="entry name" value="CBM1_2"/>
    <property type="match status" value="1"/>
</dbReference>
<dbReference type="InterPro" id="IPR017853">
    <property type="entry name" value="GH"/>
</dbReference>
<feature type="compositionally biased region" description="Low complexity" evidence="2">
    <location>
        <begin position="35"/>
        <end position="49"/>
    </location>
</feature>
<dbReference type="GO" id="GO:0005975">
    <property type="term" value="P:carbohydrate metabolic process"/>
    <property type="evidence" value="ECO:0007669"/>
    <property type="project" value="InterPro"/>
</dbReference>
<dbReference type="Proteomes" id="UP001210925">
    <property type="component" value="Unassembled WGS sequence"/>
</dbReference>
<dbReference type="Pfam" id="PF00734">
    <property type="entry name" value="CBM_1"/>
    <property type="match status" value="1"/>
</dbReference>
<dbReference type="AlphaFoldDB" id="A0AAD5UF59"/>
<dbReference type="GO" id="GO:0030248">
    <property type="term" value="F:cellulose binding"/>
    <property type="evidence" value="ECO:0007669"/>
    <property type="project" value="InterPro"/>
</dbReference>
<sequence>MCIQGVSSSPSSGTSNQSNGSDQSQSTTAASPPVQTTQGSSTSSTSSGGNIPSSVNCASEWAQCGGNGFTGSACCAAGLSCVKVNDNWSSCQKSTASSTPQSSSSNTQSSGTGNSSPGSGAIPVVTITSSALATTTAAPSTGNLPAYSGSLPSKFFAPYVDATVRTLSPSDIQSVGTSWFMMAFIVQGSQNTASWGGIMDLSPSVAGIQQMKQSGANFGISFGGQAGQELAIALTDVTAIQKQYQSVVDTYGINWIDFDIEGSQIVNTAANTRRAQAIAGIQKANPGITVSFTLPVLQSGLTGDGVNFLANLKENGVRLDILNVMAMDYGGSVTEMGQAAIQATKSTYAQAQQAGFPNVKMGITPMIGNNDSAGETFTVAHAQQVTQFAQQTSYVQWVSFWSLQRDTATHGALFASSQISQTNFEFSNTFSKV</sequence>
<accession>A0AAD5UF59</accession>
<dbReference type="InterPro" id="IPR035971">
    <property type="entry name" value="CBD_sf"/>
</dbReference>
<dbReference type="Gene3D" id="3.20.20.80">
    <property type="entry name" value="Glycosidases"/>
    <property type="match status" value="1"/>
</dbReference>
<dbReference type="InterPro" id="IPR000254">
    <property type="entry name" value="CBD"/>
</dbReference>
<dbReference type="CDD" id="cd06543">
    <property type="entry name" value="GH18_PF-ChiA-like"/>
    <property type="match status" value="1"/>
</dbReference>
<protein>
    <recommendedName>
        <fullName evidence="3">CBM1 domain-containing protein</fullName>
    </recommendedName>
</protein>
<feature type="compositionally biased region" description="Low complexity" evidence="2">
    <location>
        <begin position="94"/>
        <end position="120"/>
    </location>
</feature>
<feature type="region of interest" description="Disordered" evidence="2">
    <location>
        <begin position="1"/>
        <end position="49"/>
    </location>
</feature>
<name>A0AAD5UF59_9FUNG</name>
<reference evidence="4" key="1">
    <citation type="submission" date="2020-05" db="EMBL/GenBank/DDBJ databases">
        <title>Phylogenomic resolution of chytrid fungi.</title>
        <authorList>
            <person name="Stajich J.E."/>
            <person name="Amses K."/>
            <person name="Simmons R."/>
            <person name="Seto K."/>
            <person name="Myers J."/>
            <person name="Bonds A."/>
            <person name="Quandt C.A."/>
            <person name="Barry K."/>
            <person name="Liu P."/>
            <person name="Grigoriev I."/>
            <person name="Longcore J.E."/>
            <person name="James T.Y."/>
        </authorList>
    </citation>
    <scope>NUCLEOTIDE SEQUENCE</scope>
    <source>
        <strain evidence="4">PLAUS21</strain>
    </source>
</reference>
<dbReference type="InterPro" id="IPR052750">
    <property type="entry name" value="GH18_Chitinase"/>
</dbReference>
<dbReference type="SUPFAM" id="SSF51445">
    <property type="entry name" value="(Trans)glycosidases"/>
    <property type="match status" value="1"/>
</dbReference>
<dbReference type="EMBL" id="JADGKB010000096">
    <property type="protein sequence ID" value="KAJ3253949.1"/>
    <property type="molecule type" value="Genomic_DNA"/>
</dbReference>
<dbReference type="SMART" id="SM00236">
    <property type="entry name" value="fCBD"/>
    <property type="match status" value="1"/>
</dbReference>
<organism evidence="4 5">
    <name type="scientific">Boothiomyces macroporosus</name>
    <dbReference type="NCBI Taxonomy" id="261099"/>
    <lineage>
        <taxon>Eukaryota</taxon>
        <taxon>Fungi</taxon>
        <taxon>Fungi incertae sedis</taxon>
        <taxon>Chytridiomycota</taxon>
        <taxon>Chytridiomycota incertae sedis</taxon>
        <taxon>Chytridiomycetes</taxon>
        <taxon>Rhizophydiales</taxon>
        <taxon>Terramycetaceae</taxon>
        <taxon>Boothiomyces</taxon>
    </lineage>
</organism>
<evidence type="ECO:0000256" key="1">
    <source>
        <dbReference type="ARBA" id="ARBA00022729"/>
    </source>
</evidence>
<evidence type="ECO:0000259" key="3">
    <source>
        <dbReference type="PROSITE" id="PS51164"/>
    </source>
</evidence>
<feature type="domain" description="CBM1" evidence="3">
    <location>
        <begin position="56"/>
        <end position="92"/>
    </location>
</feature>
<keyword evidence="1" id="KW-0732">Signal</keyword>
<feature type="region of interest" description="Disordered" evidence="2">
    <location>
        <begin position="92"/>
        <end position="120"/>
    </location>
</feature>
<evidence type="ECO:0000313" key="4">
    <source>
        <dbReference type="EMBL" id="KAJ3253949.1"/>
    </source>
</evidence>
<comment type="caution">
    <text evidence="4">The sequence shown here is derived from an EMBL/GenBank/DDBJ whole genome shotgun (WGS) entry which is preliminary data.</text>
</comment>
<dbReference type="PANTHER" id="PTHR42976:SF1">
    <property type="entry name" value="GH18 DOMAIN-CONTAINING PROTEIN-RELATED"/>
    <property type="match status" value="1"/>
</dbReference>
<gene>
    <name evidence="4" type="ORF">HK103_007618</name>
</gene>
<proteinExistence type="predicted"/>
<feature type="compositionally biased region" description="Low complexity" evidence="2">
    <location>
        <begin position="7"/>
        <end position="28"/>
    </location>
</feature>
<evidence type="ECO:0000256" key="2">
    <source>
        <dbReference type="SAM" id="MobiDB-lite"/>
    </source>
</evidence>
<keyword evidence="5" id="KW-1185">Reference proteome</keyword>